<reference evidence="1 2" key="1">
    <citation type="submission" date="2020-08" db="EMBL/GenBank/DDBJ databases">
        <title>A Genomic Blueprint of the Chicken Gut Microbiome.</title>
        <authorList>
            <person name="Gilroy R."/>
            <person name="Ravi A."/>
            <person name="Getino M."/>
            <person name="Pursley I."/>
            <person name="Horton D.L."/>
            <person name="Alikhan N.-F."/>
            <person name="Baker D."/>
            <person name="Gharbi K."/>
            <person name="Hall N."/>
            <person name="Watson M."/>
            <person name="Adriaenssens E.M."/>
            <person name="Foster-Nyarko E."/>
            <person name="Jarju S."/>
            <person name="Secka A."/>
            <person name="Antonio M."/>
            <person name="Oren A."/>
            <person name="Chaudhuri R."/>
            <person name="La Ragione R.M."/>
            <person name="Hildebrand F."/>
            <person name="Pallen M.J."/>
        </authorList>
    </citation>
    <scope>NUCLEOTIDE SEQUENCE [LARGE SCALE GENOMIC DNA]</scope>
    <source>
        <strain evidence="1 2">Sa3CUN1</strain>
    </source>
</reference>
<sequence>MIYEDMSLEQIIDYINTELLKGRTMKDIEENDFNVNERVIAKRLARKNVKKINGQFVLQDGYKKPEVVKKHVTEPAVEKIGSSNSIDLMQNQEFLYLIKKVDMLEKAFKEMMRIQDSSKEVTKDIGLKIYYSEDKPIAKTIRLYKEVWDKIDKVKEIFPHLSYQTVLNSLIDEITEKYLRSNREDLL</sequence>
<dbReference type="RefSeq" id="WP_191750976.1">
    <property type="nucleotide sequence ID" value="NZ_JACSQZ010000067.1"/>
</dbReference>
<evidence type="ECO:0008006" key="3">
    <source>
        <dbReference type="Google" id="ProtNLM"/>
    </source>
</evidence>
<gene>
    <name evidence="1" type="ORF">H9660_13860</name>
</gene>
<keyword evidence="2" id="KW-1185">Reference proteome</keyword>
<comment type="caution">
    <text evidence="1">The sequence shown here is derived from an EMBL/GenBank/DDBJ whole genome shotgun (WGS) entry which is preliminary data.</text>
</comment>
<evidence type="ECO:0000313" key="1">
    <source>
        <dbReference type="EMBL" id="MBD7916231.1"/>
    </source>
</evidence>
<protein>
    <recommendedName>
        <fullName evidence="3">Phage protein</fullName>
    </recommendedName>
</protein>
<accession>A0ABR8Q725</accession>
<dbReference type="Proteomes" id="UP000640335">
    <property type="component" value="Unassembled WGS sequence"/>
</dbReference>
<dbReference type="EMBL" id="JACSQZ010000067">
    <property type="protein sequence ID" value="MBD7916231.1"/>
    <property type="molecule type" value="Genomic_DNA"/>
</dbReference>
<name>A0ABR8Q725_9CLOT</name>
<organism evidence="1 2">
    <name type="scientific">Clostridium gallinarum</name>
    <dbReference type="NCBI Taxonomy" id="2762246"/>
    <lineage>
        <taxon>Bacteria</taxon>
        <taxon>Bacillati</taxon>
        <taxon>Bacillota</taxon>
        <taxon>Clostridia</taxon>
        <taxon>Eubacteriales</taxon>
        <taxon>Clostridiaceae</taxon>
        <taxon>Clostridium</taxon>
    </lineage>
</organism>
<proteinExistence type="predicted"/>
<evidence type="ECO:0000313" key="2">
    <source>
        <dbReference type="Proteomes" id="UP000640335"/>
    </source>
</evidence>